<comment type="caution">
    <text evidence="2">The sequence shown here is derived from an EMBL/GenBank/DDBJ whole genome shotgun (WGS) entry which is preliminary data.</text>
</comment>
<feature type="compositionally biased region" description="Basic and acidic residues" evidence="1">
    <location>
        <begin position="503"/>
        <end position="531"/>
    </location>
</feature>
<gene>
    <name evidence="2" type="ORF">GJ744_012041</name>
</gene>
<dbReference type="Proteomes" id="UP000606974">
    <property type="component" value="Unassembled WGS sequence"/>
</dbReference>
<sequence length="546" mass="61529">MAETSATAAVLSLLAERVSMVDTSSFDSSSSIMPSPSSAATSFELPSKSRQDQAAPSSVQAPKGIQNPAGSAQQSQTASTPPLSFPSLPSDIHHLVLTEYLPYNSIVALRSTSSHFRSLIPPSTLKRLREKVIAGLLADERAILNIWLPQPYGRYSGRPSPYMTCYSCLQSLPTTEFFASQVIGSRGIGRKRAVERWCKPCGLKHGRIRHGKWMEEVNYGYDDQLRYETVMGGQQLKLENPCVTCPPRDRYDSQPVWWGCVDCFKKEEKRLQKQDSERRRDVRRHCSRVKHGVKAFVEPEYLRELGQEVGWWMRANMGWHALVRKGHTVYWWVKDESVVTRASRTCGRVGRVLDPRKIQEPGQKLGRRAKRAIGAIFDIGKKNKEKEGSTTEGETSSAQTEDCVLCCSAGPDSATLEADSDLTKSTVTPPSSHHSHHHHHIPPPHREVRCWRCWRAKRSRRRRRHDDGLAYALPLPKERWCDGCQAEHEHFVALGREKRKAVRGDERRKTVPTLREEKDTAGSMDEPKVNEEVDAELGLGGLFGET</sequence>
<evidence type="ECO:0008006" key="4">
    <source>
        <dbReference type="Google" id="ProtNLM"/>
    </source>
</evidence>
<feature type="region of interest" description="Disordered" evidence="1">
    <location>
        <begin position="25"/>
        <end position="84"/>
    </location>
</feature>
<feature type="region of interest" description="Disordered" evidence="1">
    <location>
        <begin position="503"/>
        <end position="546"/>
    </location>
</feature>
<keyword evidence="3" id="KW-1185">Reference proteome</keyword>
<feature type="region of interest" description="Disordered" evidence="1">
    <location>
        <begin position="418"/>
        <end position="444"/>
    </location>
</feature>
<evidence type="ECO:0000313" key="2">
    <source>
        <dbReference type="EMBL" id="KAF7512938.1"/>
    </source>
</evidence>
<evidence type="ECO:0000256" key="1">
    <source>
        <dbReference type="SAM" id="MobiDB-lite"/>
    </source>
</evidence>
<dbReference type="EMBL" id="JAACFV010000009">
    <property type="protein sequence ID" value="KAF7512938.1"/>
    <property type="molecule type" value="Genomic_DNA"/>
</dbReference>
<feature type="compositionally biased region" description="Polar residues" evidence="1">
    <location>
        <begin position="68"/>
        <end position="78"/>
    </location>
</feature>
<accession>A0A8H7E988</accession>
<protein>
    <recommendedName>
        <fullName evidence="4">F-box domain-containing protein</fullName>
    </recommendedName>
</protein>
<dbReference type="AlphaFoldDB" id="A0A8H7E988"/>
<feature type="compositionally biased region" description="Basic residues" evidence="1">
    <location>
        <begin position="433"/>
        <end position="443"/>
    </location>
</feature>
<name>A0A8H7E988_9EURO</name>
<feature type="compositionally biased region" description="Low complexity" evidence="1">
    <location>
        <begin position="25"/>
        <end position="42"/>
    </location>
</feature>
<reference evidence="2" key="1">
    <citation type="submission" date="2020-02" db="EMBL/GenBank/DDBJ databases">
        <authorList>
            <person name="Palmer J.M."/>
        </authorList>
    </citation>
    <scope>NUCLEOTIDE SEQUENCE</scope>
    <source>
        <strain evidence="2">EPUS1.4</strain>
        <tissue evidence="2">Thallus</tissue>
    </source>
</reference>
<proteinExistence type="predicted"/>
<dbReference type="OrthoDB" id="4139867at2759"/>
<organism evidence="2 3">
    <name type="scientific">Endocarpon pusillum</name>
    <dbReference type="NCBI Taxonomy" id="364733"/>
    <lineage>
        <taxon>Eukaryota</taxon>
        <taxon>Fungi</taxon>
        <taxon>Dikarya</taxon>
        <taxon>Ascomycota</taxon>
        <taxon>Pezizomycotina</taxon>
        <taxon>Eurotiomycetes</taxon>
        <taxon>Chaetothyriomycetidae</taxon>
        <taxon>Verrucariales</taxon>
        <taxon>Verrucariaceae</taxon>
        <taxon>Endocarpon</taxon>
    </lineage>
</organism>
<evidence type="ECO:0000313" key="3">
    <source>
        <dbReference type="Proteomes" id="UP000606974"/>
    </source>
</evidence>